<reference evidence="3" key="1">
    <citation type="submission" date="2025-08" db="UniProtKB">
        <authorList>
            <consortium name="Ensembl"/>
        </authorList>
    </citation>
    <scope>IDENTIFICATION</scope>
</reference>
<protein>
    <recommendedName>
        <fullName evidence="5">Beta-keratin-like protein</fullName>
    </recommendedName>
</protein>
<dbReference type="PANTHER" id="PTHR31203">
    <property type="entry name" value="BETA-KERATIN-RELATED PROTEIN-RELATED"/>
    <property type="match status" value="1"/>
</dbReference>
<dbReference type="GO" id="GO:0005882">
    <property type="term" value="C:intermediate filament"/>
    <property type="evidence" value="ECO:0007669"/>
    <property type="project" value="UniProtKB-KW"/>
</dbReference>
<name>A0A8C3SKU2_CHESE</name>
<evidence type="ECO:0000256" key="1">
    <source>
        <dbReference type="ARBA" id="ARBA00008702"/>
    </source>
</evidence>
<dbReference type="PANTHER" id="PTHR31203:SF1">
    <property type="entry name" value="BETA-KERATIN-RELATED PROTEIN-RELATED"/>
    <property type="match status" value="1"/>
</dbReference>
<sequence>MTFSCLGYPECGVARPRPVTGSCNEPCVRQCPDSEVVIRPSPVAVTLPGPIMSTFPQHSAVGAVGAPVVGPGFGGGYLGGYGYGGLCGYGGLGGYLGGYGHGGICGTGVSCHRYLSGNCAPC</sequence>
<evidence type="ECO:0000256" key="2">
    <source>
        <dbReference type="ARBA" id="ARBA00022744"/>
    </source>
</evidence>
<dbReference type="Ensembl" id="ENSCSRT00000017026.1">
    <property type="protein sequence ID" value="ENSCSRP00000016309.1"/>
    <property type="gene ID" value="ENSCSRG00000012494.1"/>
</dbReference>
<dbReference type="AlphaFoldDB" id="A0A8C3SKU2"/>
<evidence type="ECO:0000313" key="4">
    <source>
        <dbReference type="Proteomes" id="UP000694403"/>
    </source>
</evidence>
<dbReference type="GO" id="GO:0005200">
    <property type="term" value="F:structural constituent of cytoskeleton"/>
    <property type="evidence" value="ECO:0007669"/>
    <property type="project" value="InterPro"/>
</dbReference>
<reference evidence="3" key="2">
    <citation type="submission" date="2025-09" db="UniProtKB">
        <authorList>
            <consortium name="Ensembl"/>
        </authorList>
    </citation>
    <scope>IDENTIFICATION</scope>
</reference>
<comment type="similarity">
    <text evidence="1">Belongs to the avian keratin family.</text>
</comment>
<accession>A0A8C3SKU2</accession>
<dbReference type="Proteomes" id="UP000694403">
    <property type="component" value="Unplaced"/>
</dbReference>
<proteinExistence type="inferred from homology"/>
<keyword evidence="4" id="KW-1185">Reference proteome</keyword>
<dbReference type="InterPro" id="IPR003461">
    <property type="entry name" value="Keratin"/>
</dbReference>
<evidence type="ECO:0000313" key="3">
    <source>
        <dbReference type="Ensembl" id="ENSCSRP00000016309.1"/>
    </source>
</evidence>
<keyword evidence="2" id="KW-0416">Keratin</keyword>
<evidence type="ECO:0008006" key="5">
    <source>
        <dbReference type="Google" id="ProtNLM"/>
    </source>
</evidence>
<dbReference type="Pfam" id="PF02422">
    <property type="entry name" value="Keratin"/>
    <property type="match status" value="1"/>
</dbReference>
<organism evidence="3 4">
    <name type="scientific">Chelydra serpentina</name>
    <name type="common">Snapping turtle</name>
    <name type="synonym">Testudo serpentina</name>
    <dbReference type="NCBI Taxonomy" id="8475"/>
    <lineage>
        <taxon>Eukaryota</taxon>
        <taxon>Metazoa</taxon>
        <taxon>Chordata</taxon>
        <taxon>Craniata</taxon>
        <taxon>Vertebrata</taxon>
        <taxon>Euteleostomi</taxon>
        <taxon>Archelosauria</taxon>
        <taxon>Testudinata</taxon>
        <taxon>Testudines</taxon>
        <taxon>Cryptodira</taxon>
        <taxon>Durocryptodira</taxon>
        <taxon>Americhelydia</taxon>
        <taxon>Chelydroidea</taxon>
        <taxon>Chelydridae</taxon>
        <taxon>Chelydra</taxon>
    </lineage>
</organism>